<dbReference type="PROSITE" id="PS51257">
    <property type="entry name" value="PROKAR_LIPOPROTEIN"/>
    <property type="match status" value="1"/>
</dbReference>
<dbReference type="EMBL" id="CP104067">
    <property type="protein sequence ID" value="WAH42958.1"/>
    <property type="molecule type" value="Genomic_DNA"/>
</dbReference>
<sequence>MKIQALFLCVVTALTLSGCAKLNNLPAANTSESAGTATLSPKVYAVCKDIYTSVQTAVSENKDTEFDSKLKAIEDIGQNSRQGTPNSILYEDAAMVISLDDAANAEGAPARASNDLANALAKLKADLAKYKAS</sequence>
<protein>
    <recommendedName>
        <fullName evidence="4">Lipoprotein</fullName>
    </recommendedName>
</protein>
<reference evidence="2" key="1">
    <citation type="submission" date="2022-08" db="EMBL/GenBank/DDBJ databases">
        <title>Alicyclobacillus fastidiosus DSM 17978, complete genome.</title>
        <authorList>
            <person name="Wang Q."/>
            <person name="Cai R."/>
            <person name="Wang Z."/>
        </authorList>
    </citation>
    <scope>NUCLEOTIDE SEQUENCE</scope>
    <source>
        <strain evidence="2">DSM 17978</strain>
    </source>
</reference>
<feature type="signal peptide" evidence="1">
    <location>
        <begin position="1"/>
        <end position="20"/>
    </location>
</feature>
<organism evidence="2 3">
    <name type="scientific">Alicyclobacillus fastidiosus</name>
    <dbReference type="NCBI Taxonomy" id="392011"/>
    <lineage>
        <taxon>Bacteria</taxon>
        <taxon>Bacillati</taxon>
        <taxon>Bacillota</taxon>
        <taxon>Bacilli</taxon>
        <taxon>Bacillales</taxon>
        <taxon>Alicyclobacillaceae</taxon>
        <taxon>Alicyclobacillus</taxon>
    </lineage>
</organism>
<evidence type="ECO:0000313" key="3">
    <source>
        <dbReference type="Proteomes" id="UP001164761"/>
    </source>
</evidence>
<accession>A0ABY6ZJ64</accession>
<name>A0ABY6ZJ64_9BACL</name>
<dbReference type="RefSeq" id="WP_268006836.1">
    <property type="nucleotide sequence ID" value="NZ_BSUT01000001.1"/>
</dbReference>
<keyword evidence="1" id="KW-0732">Signal</keyword>
<dbReference type="Proteomes" id="UP001164761">
    <property type="component" value="Chromosome"/>
</dbReference>
<evidence type="ECO:0000256" key="1">
    <source>
        <dbReference type="SAM" id="SignalP"/>
    </source>
</evidence>
<evidence type="ECO:0008006" key="4">
    <source>
        <dbReference type="Google" id="ProtNLM"/>
    </source>
</evidence>
<evidence type="ECO:0000313" key="2">
    <source>
        <dbReference type="EMBL" id="WAH42958.1"/>
    </source>
</evidence>
<gene>
    <name evidence="2" type="ORF">NZD89_05940</name>
</gene>
<proteinExistence type="predicted"/>
<keyword evidence="3" id="KW-1185">Reference proteome</keyword>
<feature type="chain" id="PRO_5046172677" description="Lipoprotein" evidence="1">
    <location>
        <begin position="21"/>
        <end position="133"/>
    </location>
</feature>